<reference evidence="1" key="1">
    <citation type="journal article" date="2019" name="BMC Genomics">
        <title>A new reference genome for Sorghum bicolor reveals high levels of sequence similarity between sweet and grain genotypes: implications for the genetics of sugar metabolism.</title>
        <authorList>
            <person name="Cooper E.A."/>
            <person name="Brenton Z.W."/>
            <person name="Flinn B.S."/>
            <person name="Jenkins J."/>
            <person name="Shu S."/>
            <person name="Flowers D."/>
            <person name="Luo F."/>
            <person name="Wang Y."/>
            <person name="Xia P."/>
            <person name="Barry K."/>
            <person name="Daum C."/>
            <person name="Lipzen A."/>
            <person name="Yoshinaga Y."/>
            <person name="Schmutz J."/>
            <person name="Saski C."/>
            <person name="Vermerris W."/>
            <person name="Kresovich S."/>
        </authorList>
    </citation>
    <scope>NUCLEOTIDE SEQUENCE</scope>
</reference>
<dbReference type="EMBL" id="CM027680">
    <property type="protein sequence ID" value="KAG0548735.1"/>
    <property type="molecule type" value="Genomic_DNA"/>
</dbReference>
<accession>A0A921RZM2</accession>
<evidence type="ECO:0000313" key="1">
    <source>
        <dbReference type="EMBL" id="KAG0548735.1"/>
    </source>
</evidence>
<dbReference type="AlphaFoldDB" id="A0A921RZM2"/>
<comment type="caution">
    <text evidence="1">The sequence shown here is derived from an EMBL/GenBank/DDBJ whole genome shotgun (WGS) entry which is preliminary data.</text>
</comment>
<dbReference type="Proteomes" id="UP000807115">
    <property type="component" value="Chromosome 1"/>
</dbReference>
<organism evidence="1 2">
    <name type="scientific">Sorghum bicolor</name>
    <name type="common">Sorghum</name>
    <name type="synonym">Sorghum vulgare</name>
    <dbReference type="NCBI Taxonomy" id="4558"/>
    <lineage>
        <taxon>Eukaryota</taxon>
        <taxon>Viridiplantae</taxon>
        <taxon>Streptophyta</taxon>
        <taxon>Embryophyta</taxon>
        <taxon>Tracheophyta</taxon>
        <taxon>Spermatophyta</taxon>
        <taxon>Magnoliopsida</taxon>
        <taxon>Liliopsida</taxon>
        <taxon>Poales</taxon>
        <taxon>Poaceae</taxon>
        <taxon>PACMAD clade</taxon>
        <taxon>Panicoideae</taxon>
        <taxon>Andropogonodae</taxon>
        <taxon>Andropogoneae</taxon>
        <taxon>Sorghinae</taxon>
        <taxon>Sorghum</taxon>
    </lineage>
</organism>
<proteinExistence type="predicted"/>
<sequence>MPAVPLSSHSPVVKSMAPSSLPLFANSGHYFANQDQNQRSK</sequence>
<gene>
    <name evidence="1" type="ORF">BDA96_01G192700</name>
</gene>
<evidence type="ECO:0000313" key="2">
    <source>
        <dbReference type="Proteomes" id="UP000807115"/>
    </source>
</evidence>
<reference evidence="1" key="2">
    <citation type="submission" date="2020-10" db="EMBL/GenBank/DDBJ databases">
        <authorList>
            <person name="Cooper E.A."/>
            <person name="Brenton Z.W."/>
            <person name="Flinn B.S."/>
            <person name="Jenkins J."/>
            <person name="Shu S."/>
            <person name="Flowers D."/>
            <person name="Luo F."/>
            <person name="Wang Y."/>
            <person name="Xia P."/>
            <person name="Barry K."/>
            <person name="Daum C."/>
            <person name="Lipzen A."/>
            <person name="Yoshinaga Y."/>
            <person name="Schmutz J."/>
            <person name="Saski C."/>
            <person name="Vermerris W."/>
            <person name="Kresovich S."/>
        </authorList>
    </citation>
    <scope>NUCLEOTIDE SEQUENCE</scope>
</reference>
<protein>
    <submittedName>
        <fullName evidence="1">Uncharacterized protein</fullName>
    </submittedName>
</protein>
<name>A0A921RZM2_SORBI</name>